<dbReference type="EMBL" id="JAHDVG010000482">
    <property type="protein sequence ID" value="KAH1173027.1"/>
    <property type="molecule type" value="Genomic_DNA"/>
</dbReference>
<gene>
    <name evidence="2" type="ORF">KIL84_016866</name>
</gene>
<evidence type="ECO:0000313" key="2">
    <source>
        <dbReference type="EMBL" id="KAH1173027.1"/>
    </source>
</evidence>
<evidence type="ECO:0000256" key="1">
    <source>
        <dbReference type="SAM" id="MobiDB-lite"/>
    </source>
</evidence>
<comment type="caution">
    <text evidence="2">The sequence shown here is derived from an EMBL/GenBank/DDBJ whole genome shotgun (WGS) entry which is preliminary data.</text>
</comment>
<evidence type="ECO:0000313" key="3">
    <source>
        <dbReference type="Proteomes" id="UP000827986"/>
    </source>
</evidence>
<proteinExistence type="predicted"/>
<reference evidence="2" key="1">
    <citation type="submission" date="2021-09" db="EMBL/GenBank/DDBJ databases">
        <title>The genome of Mauremys mutica provides insights into the evolution of semi-aquatic lifestyle.</title>
        <authorList>
            <person name="Gong S."/>
            <person name="Gao Y."/>
        </authorList>
    </citation>
    <scope>NUCLEOTIDE SEQUENCE</scope>
    <source>
        <strain evidence="2">MM-2020</strain>
        <tissue evidence="2">Muscle</tissue>
    </source>
</reference>
<dbReference type="AlphaFoldDB" id="A0A9D3X5A1"/>
<feature type="region of interest" description="Disordered" evidence="1">
    <location>
        <begin position="122"/>
        <end position="148"/>
    </location>
</feature>
<accession>A0A9D3X5A1</accession>
<organism evidence="2 3">
    <name type="scientific">Mauremys mutica</name>
    <name type="common">yellowpond turtle</name>
    <dbReference type="NCBI Taxonomy" id="74926"/>
    <lineage>
        <taxon>Eukaryota</taxon>
        <taxon>Metazoa</taxon>
        <taxon>Chordata</taxon>
        <taxon>Craniata</taxon>
        <taxon>Vertebrata</taxon>
        <taxon>Euteleostomi</taxon>
        <taxon>Archelosauria</taxon>
        <taxon>Testudinata</taxon>
        <taxon>Testudines</taxon>
        <taxon>Cryptodira</taxon>
        <taxon>Durocryptodira</taxon>
        <taxon>Testudinoidea</taxon>
        <taxon>Geoemydidae</taxon>
        <taxon>Geoemydinae</taxon>
        <taxon>Mauremys</taxon>
    </lineage>
</organism>
<protein>
    <submittedName>
        <fullName evidence="2">Uncharacterized protein</fullName>
    </submittedName>
</protein>
<dbReference type="Proteomes" id="UP000827986">
    <property type="component" value="Unassembled WGS sequence"/>
</dbReference>
<sequence>MVPPALAFKLPAPTCPQVLGIELGPALPVLSVPASLGPVWAACVAGNSPATGPRRAGRGWDGCREDGAGSPSSAPSCCVVGTGERLARGARALEGPAWCRLGYASPHGCNWNGALRAETGTGPNGVSAPAPHSQSCCHSGKQVPPAVG</sequence>
<keyword evidence="3" id="KW-1185">Reference proteome</keyword>
<name>A0A9D3X5A1_9SAUR</name>